<dbReference type="AlphaFoldDB" id="A0A7R9Z2C7"/>
<sequence>MCVYIVTAGASCNPPSLSLIPCCIPCCINVALKSVLGRSFRHSHQTSDSRCSQLLRKSMQCVWHMEHGVCYGGACVVVAVVPEQNVLGVVDIAEAHALWLRSSNDASLLAQKILCGCRQNAYGL</sequence>
<organism evidence="1">
    <name type="scientific">Chlamydomonas euryale</name>
    <dbReference type="NCBI Taxonomy" id="1486919"/>
    <lineage>
        <taxon>Eukaryota</taxon>
        <taxon>Viridiplantae</taxon>
        <taxon>Chlorophyta</taxon>
        <taxon>core chlorophytes</taxon>
        <taxon>Chlorophyceae</taxon>
        <taxon>CS clade</taxon>
        <taxon>Chlamydomonadales</taxon>
        <taxon>Chlamydomonadaceae</taxon>
        <taxon>Chlamydomonas</taxon>
    </lineage>
</organism>
<reference evidence="1" key="1">
    <citation type="submission" date="2021-01" db="EMBL/GenBank/DDBJ databases">
        <authorList>
            <person name="Corre E."/>
            <person name="Pelletier E."/>
            <person name="Niang G."/>
            <person name="Scheremetjew M."/>
            <person name="Finn R."/>
            <person name="Kale V."/>
            <person name="Holt S."/>
            <person name="Cochrane G."/>
            <person name="Meng A."/>
            <person name="Brown T."/>
            <person name="Cohen L."/>
        </authorList>
    </citation>
    <scope>NUCLEOTIDE SEQUENCE</scope>
    <source>
        <strain evidence="1">CCMP219</strain>
    </source>
</reference>
<name>A0A7R9Z2C7_9CHLO</name>
<proteinExistence type="predicted"/>
<protein>
    <submittedName>
        <fullName evidence="1">Uncharacterized protein</fullName>
    </submittedName>
</protein>
<gene>
    <name evidence="1" type="ORF">CEUR00632_LOCUS16591</name>
</gene>
<evidence type="ECO:0000313" key="1">
    <source>
        <dbReference type="EMBL" id="CAD8302491.1"/>
    </source>
</evidence>
<accession>A0A7R9Z2C7</accession>
<dbReference type="EMBL" id="HBEC01035751">
    <property type="protein sequence ID" value="CAD8302491.1"/>
    <property type="molecule type" value="Transcribed_RNA"/>
</dbReference>